<dbReference type="AlphaFoldDB" id="A0A2W5YYS3"/>
<organism evidence="2 3">
    <name type="scientific">Candidatus Aeolococcus gillhamiae</name>
    <dbReference type="NCBI Taxonomy" id="3127015"/>
    <lineage>
        <taxon>Bacteria</taxon>
        <taxon>Bacillati</taxon>
        <taxon>Candidatus Dormiibacterota</taxon>
        <taxon>Candidatus Dormibacteria</taxon>
        <taxon>Candidatus Aeolococcales</taxon>
        <taxon>Candidatus Aeolococcaceae</taxon>
        <taxon>Candidatus Aeolococcus</taxon>
    </lineage>
</organism>
<dbReference type="Proteomes" id="UP000606991">
    <property type="component" value="Unassembled WGS sequence"/>
</dbReference>
<dbReference type="RefSeq" id="WP_337309067.1">
    <property type="nucleotide sequence ID" value="NZ_JAEKNS010000030.1"/>
</dbReference>
<comment type="caution">
    <text evidence="2">The sequence shown here is derived from an EMBL/GenBank/DDBJ whole genome shotgun (WGS) entry which is preliminary data.</text>
</comment>
<evidence type="ECO:0000313" key="1">
    <source>
        <dbReference type="EMBL" id="MBJ7593619.1"/>
    </source>
</evidence>
<evidence type="ECO:0000313" key="2">
    <source>
        <dbReference type="EMBL" id="PZR77960.1"/>
    </source>
</evidence>
<proteinExistence type="predicted"/>
<accession>A0A934JTH0</accession>
<gene>
    <name evidence="2" type="ORF">DLM65_14355</name>
    <name evidence="1" type="ORF">JF886_01955</name>
</gene>
<name>A0A2W5YYS3_9BACT</name>
<evidence type="ECO:0008006" key="5">
    <source>
        <dbReference type="Google" id="ProtNLM"/>
    </source>
</evidence>
<dbReference type="SUPFAM" id="SSF47413">
    <property type="entry name" value="lambda repressor-like DNA-binding domains"/>
    <property type="match status" value="1"/>
</dbReference>
<evidence type="ECO:0000313" key="3">
    <source>
        <dbReference type="Proteomes" id="UP000248724"/>
    </source>
</evidence>
<dbReference type="Proteomes" id="UP000248724">
    <property type="component" value="Unassembled WGS sequence"/>
</dbReference>
<sequence>MDFRDYLKERCRLRGISLHRLALLCDLNQIYFYQAVNKNKENPPPWVLRRAAPHLGVSYLDLMIAAGYLRDEDLHDGKSGAAGTAAKAG</sequence>
<reference evidence="2" key="2">
    <citation type="submission" date="2018-05" db="EMBL/GenBank/DDBJ databases">
        <authorList>
            <person name="Ferrari B."/>
        </authorList>
    </citation>
    <scope>NUCLEOTIDE SEQUENCE</scope>
    <source>
        <strain evidence="2">RRmetagenome_bin12</strain>
    </source>
</reference>
<protein>
    <recommendedName>
        <fullName evidence="5">XRE family transcriptional regulator</fullName>
    </recommendedName>
</protein>
<reference evidence="1 4" key="3">
    <citation type="submission" date="2020-10" db="EMBL/GenBank/DDBJ databases">
        <title>Ca. Dormibacterota MAGs.</title>
        <authorList>
            <person name="Montgomery K."/>
        </authorList>
    </citation>
    <scope>NUCLEOTIDE SEQUENCE [LARGE SCALE GENOMIC DNA]</scope>
    <source>
        <strain evidence="1">SC8812_S17_18</strain>
    </source>
</reference>
<dbReference type="InterPro" id="IPR010982">
    <property type="entry name" value="Lambda_DNA-bd_dom_sf"/>
</dbReference>
<evidence type="ECO:0000313" key="4">
    <source>
        <dbReference type="Proteomes" id="UP000606991"/>
    </source>
</evidence>
<dbReference type="EMBL" id="JAEKNS010000030">
    <property type="protein sequence ID" value="MBJ7593619.1"/>
    <property type="molecule type" value="Genomic_DNA"/>
</dbReference>
<accession>A0A2W5YYS3</accession>
<dbReference type="GO" id="GO:0003677">
    <property type="term" value="F:DNA binding"/>
    <property type="evidence" value="ECO:0007669"/>
    <property type="project" value="InterPro"/>
</dbReference>
<reference evidence="2 3" key="1">
    <citation type="journal article" date="2017" name="Nature">
        <title>Atmospheric trace gases support primary production in Antarctic desert surface soil.</title>
        <authorList>
            <person name="Ji M."/>
            <person name="Greening C."/>
            <person name="Vanwonterghem I."/>
            <person name="Carere C.R."/>
            <person name="Bay S.K."/>
            <person name="Steen J.A."/>
            <person name="Montgomery K."/>
            <person name="Lines T."/>
            <person name="Beardall J."/>
            <person name="van Dorst J."/>
            <person name="Snape I."/>
            <person name="Stott M.B."/>
            <person name="Hugenholtz P."/>
            <person name="Ferrari B.C."/>
        </authorList>
    </citation>
    <scope>NUCLEOTIDE SEQUENCE [LARGE SCALE GENOMIC DNA]</scope>
    <source>
        <strain evidence="2">RRmetagenome_bin12</strain>
    </source>
</reference>
<dbReference type="EMBL" id="QHBU01000275">
    <property type="protein sequence ID" value="PZR77960.1"/>
    <property type="molecule type" value="Genomic_DNA"/>
</dbReference>